<sequence length="302" mass="34497">MSFGGKIYQDLTTEESSHSPRQSFGQGLFTEIGRNRFQHHRLVILSLGLLNAALLISAAVIGIYCANAKDLQIPDLAASPLLVEVNFLRNHTGIIREKLEAQRTLANERVNHVQLKLQVRQKRTLTDNLQRQIAKLQTEKTNLKSNTSAFEKSCGRCPSGWILLKTSCYYFSEFEPVARKNWSDSRADCIRQGGDLLVINNLEEQQLISTNFIRIDSSSMWWMNGFWIGLTNLQHQGRWTWISNVTDASVMYWRTGQPTETGHQSGNCTAFHYYGDPMKTWYNGDCQQLLLNWICEMSLSNV</sequence>
<keyword evidence="3" id="KW-0472">Membrane</keyword>
<reference evidence="5" key="1">
    <citation type="submission" date="2025-08" db="UniProtKB">
        <authorList>
            <consortium name="Ensembl"/>
        </authorList>
    </citation>
    <scope>IDENTIFICATION</scope>
</reference>
<evidence type="ECO:0000313" key="6">
    <source>
        <dbReference type="Proteomes" id="UP000265020"/>
    </source>
</evidence>
<feature type="coiled-coil region" evidence="2">
    <location>
        <begin position="96"/>
        <end position="146"/>
    </location>
</feature>
<dbReference type="RefSeq" id="XP_015242339.1">
    <property type="nucleotide sequence ID" value="XM_015386853.1"/>
</dbReference>
<dbReference type="KEGG" id="cvg:107092397"/>
<evidence type="ECO:0000259" key="4">
    <source>
        <dbReference type="PROSITE" id="PS50041"/>
    </source>
</evidence>
<dbReference type="InterPro" id="IPR018378">
    <property type="entry name" value="C-type_lectin_CS"/>
</dbReference>
<keyword evidence="3" id="KW-0812">Transmembrane</keyword>
<proteinExistence type="predicted"/>
<dbReference type="Proteomes" id="UP000265020">
    <property type="component" value="Unassembled WGS sequence"/>
</dbReference>
<dbReference type="SMART" id="SM00034">
    <property type="entry name" value="CLECT"/>
    <property type="match status" value="1"/>
</dbReference>
<organism evidence="5 6">
    <name type="scientific">Cyprinodon variegatus</name>
    <name type="common">Sheepshead minnow</name>
    <dbReference type="NCBI Taxonomy" id="28743"/>
    <lineage>
        <taxon>Eukaryota</taxon>
        <taxon>Metazoa</taxon>
        <taxon>Chordata</taxon>
        <taxon>Craniata</taxon>
        <taxon>Vertebrata</taxon>
        <taxon>Euteleostomi</taxon>
        <taxon>Actinopterygii</taxon>
        <taxon>Neopterygii</taxon>
        <taxon>Teleostei</taxon>
        <taxon>Neoteleostei</taxon>
        <taxon>Acanthomorphata</taxon>
        <taxon>Ovalentaria</taxon>
        <taxon>Atherinomorphae</taxon>
        <taxon>Cyprinodontiformes</taxon>
        <taxon>Cyprinodontidae</taxon>
        <taxon>Cyprinodon</taxon>
    </lineage>
</organism>
<dbReference type="PANTHER" id="PTHR22803">
    <property type="entry name" value="MANNOSE, PHOSPHOLIPASE, LECTIN RECEPTOR RELATED"/>
    <property type="match status" value="1"/>
</dbReference>
<protein>
    <submittedName>
        <fullName evidence="5">CD209 antigen-like protein C</fullName>
    </submittedName>
</protein>
<feature type="domain" description="C-type lectin" evidence="4">
    <location>
        <begin position="164"/>
        <end position="288"/>
    </location>
</feature>
<dbReference type="STRING" id="28743.ENSCVAP00000019206"/>
<keyword evidence="6" id="KW-1185">Reference proteome</keyword>
<dbReference type="SUPFAM" id="SSF56436">
    <property type="entry name" value="C-type lectin-like"/>
    <property type="match status" value="1"/>
</dbReference>
<dbReference type="AlphaFoldDB" id="A0A3Q2DIJ8"/>
<keyword evidence="2" id="KW-0175">Coiled coil</keyword>
<dbReference type="InterPro" id="IPR050111">
    <property type="entry name" value="C-type_lectin/snaclec_domain"/>
</dbReference>
<evidence type="ECO:0000256" key="2">
    <source>
        <dbReference type="SAM" id="Coils"/>
    </source>
</evidence>
<dbReference type="InterPro" id="IPR001304">
    <property type="entry name" value="C-type_lectin-like"/>
</dbReference>
<dbReference type="OMA" id="WMNGFWI"/>
<dbReference type="Pfam" id="PF00059">
    <property type="entry name" value="Lectin_C"/>
    <property type="match status" value="1"/>
</dbReference>
<dbReference type="GeneID" id="107092397"/>
<feature type="transmembrane region" description="Helical" evidence="3">
    <location>
        <begin position="42"/>
        <end position="64"/>
    </location>
</feature>
<dbReference type="PROSITE" id="PS50041">
    <property type="entry name" value="C_TYPE_LECTIN_2"/>
    <property type="match status" value="1"/>
</dbReference>
<evidence type="ECO:0000256" key="1">
    <source>
        <dbReference type="ARBA" id="ARBA00023157"/>
    </source>
</evidence>
<dbReference type="InterPro" id="IPR016187">
    <property type="entry name" value="CTDL_fold"/>
</dbReference>
<name>A0A3Q2DIJ8_CYPVA</name>
<dbReference type="GeneTree" id="ENSGT01030000234575"/>
<dbReference type="Gene3D" id="3.10.100.10">
    <property type="entry name" value="Mannose-Binding Protein A, subunit A"/>
    <property type="match status" value="1"/>
</dbReference>
<keyword evidence="1" id="KW-1015">Disulfide bond</keyword>
<reference evidence="5" key="2">
    <citation type="submission" date="2025-09" db="UniProtKB">
        <authorList>
            <consortium name="Ensembl"/>
        </authorList>
    </citation>
    <scope>IDENTIFICATION</scope>
</reference>
<keyword evidence="3" id="KW-1133">Transmembrane helix</keyword>
<dbReference type="OrthoDB" id="538816at2759"/>
<accession>A0A3Q2DIJ8</accession>
<dbReference type="Ensembl" id="ENSCVAT00000028333.1">
    <property type="protein sequence ID" value="ENSCVAP00000019206.1"/>
    <property type="gene ID" value="ENSCVAG00000022544.1"/>
</dbReference>
<evidence type="ECO:0000313" key="5">
    <source>
        <dbReference type="Ensembl" id="ENSCVAP00000019206.1"/>
    </source>
</evidence>
<dbReference type="PROSITE" id="PS00615">
    <property type="entry name" value="C_TYPE_LECTIN_1"/>
    <property type="match status" value="1"/>
</dbReference>
<dbReference type="InterPro" id="IPR016186">
    <property type="entry name" value="C-type_lectin-like/link_sf"/>
</dbReference>
<evidence type="ECO:0000256" key="3">
    <source>
        <dbReference type="SAM" id="Phobius"/>
    </source>
</evidence>